<comment type="caution">
    <text evidence="8">The sequence shown here is derived from an EMBL/GenBank/DDBJ whole genome shotgun (WGS) entry which is preliminary data.</text>
</comment>
<keyword evidence="4 6" id="KW-1133">Transmembrane helix</keyword>
<dbReference type="InterPro" id="IPR003807">
    <property type="entry name" value="DUF202"/>
</dbReference>
<dbReference type="RefSeq" id="XP_056043997.1">
    <property type="nucleotide sequence ID" value="XM_056187586.1"/>
</dbReference>
<keyword evidence="5 6" id="KW-0472">Membrane</keyword>
<evidence type="ECO:0000256" key="2">
    <source>
        <dbReference type="ARBA" id="ARBA00022475"/>
    </source>
</evidence>
<dbReference type="AlphaFoldDB" id="A0AAD7QVJ6"/>
<dbReference type="GO" id="GO:0005886">
    <property type="term" value="C:plasma membrane"/>
    <property type="evidence" value="ECO:0007669"/>
    <property type="project" value="UniProtKB-SubCell"/>
</dbReference>
<reference evidence="8" key="1">
    <citation type="submission" date="2023-03" db="EMBL/GenBank/DDBJ databases">
        <title>Near-Complete genome sequence of Lipomyces tetrasporous NRRL Y-64009, an oleaginous yeast capable of growing on lignocellulosic hydrolysates.</title>
        <authorList>
            <consortium name="Lawrence Berkeley National Laboratory"/>
            <person name="Jagtap S.S."/>
            <person name="Liu J.-J."/>
            <person name="Walukiewicz H.E."/>
            <person name="Pangilinan J."/>
            <person name="Lipzen A."/>
            <person name="Ahrendt S."/>
            <person name="Koriabine M."/>
            <person name="Cobaugh K."/>
            <person name="Salamov A."/>
            <person name="Yoshinaga Y."/>
            <person name="Ng V."/>
            <person name="Daum C."/>
            <person name="Grigoriev I.V."/>
            <person name="Slininger P.J."/>
            <person name="Dien B.S."/>
            <person name="Jin Y.-S."/>
            <person name="Rao C.V."/>
        </authorList>
    </citation>
    <scope>NUCLEOTIDE SEQUENCE</scope>
    <source>
        <strain evidence="8">NRRL Y-64009</strain>
    </source>
</reference>
<evidence type="ECO:0000259" key="7">
    <source>
        <dbReference type="Pfam" id="PF02656"/>
    </source>
</evidence>
<keyword evidence="3 6" id="KW-0812">Transmembrane</keyword>
<evidence type="ECO:0000256" key="6">
    <source>
        <dbReference type="SAM" id="Phobius"/>
    </source>
</evidence>
<keyword evidence="2" id="KW-1003">Cell membrane</keyword>
<comment type="subcellular location">
    <subcellularLocation>
        <location evidence="1">Cell membrane</location>
        <topology evidence="1">Multi-pass membrane protein</topology>
    </subcellularLocation>
</comment>
<feature type="transmembrane region" description="Helical" evidence="6">
    <location>
        <begin position="168"/>
        <end position="188"/>
    </location>
</feature>
<name>A0AAD7QVJ6_9ASCO</name>
<keyword evidence="9" id="KW-1185">Reference proteome</keyword>
<evidence type="ECO:0000256" key="4">
    <source>
        <dbReference type="ARBA" id="ARBA00022989"/>
    </source>
</evidence>
<dbReference type="PANTHER" id="PTHR34187:SF2">
    <property type="entry name" value="DUF202 DOMAIN-CONTAINING PROTEIN"/>
    <property type="match status" value="1"/>
</dbReference>
<dbReference type="EMBL" id="JARPMG010000005">
    <property type="protein sequence ID" value="KAJ8100547.1"/>
    <property type="molecule type" value="Genomic_DNA"/>
</dbReference>
<protein>
    <recommendedName>
        <fullName evidence="7">DUF202 domain-containing protein</fullName>
    </recommendedName>
</protein>
<evidence type="ECO:0000256" key="3">
    <source>
        <dbReference type="ARBA" id="ARBA00022692"/>
    </source>
</evidence>
<organism evidence="8 9">
    <name type="scientific">Lipomyces tetrasporus</name>
    <dbReference type="NCBI Taxonomy" id="54092"/>
    <lineage>
        <taxon>Eukaryota</taxon>
        <taxon>Fungi</taxon>
        <taxon>Dikarya</taxon>
        <taxon>Ascomycota</taxon>
        <taxon>Saccharomycotina</taxon>
        <taxon>Lipomycetes</taxon>
        <taxon>Lipomycetales</taxon>
        <taxon>Lipomycetaceae</taxon>
        <taxon>Lipomyces</taxon>
    </lineage>
</organism>
<dbReference type="InterPro" id="IPR052053">
    <property type="entry name" value="IM_YidH-like"/>
</dbReference>
<dbReference type="Proteomes" id="UP001217417">
    <property type="component" value="Unassembled WGS sequence"/>
</dbReference>
<sequence>MSNLHHRAGAPTDVYGPSAGLLSSGYDSASSSTTALDHGPTLSEAQLMEVPGNETGWPLLVRYEKWSTLFRSMPNMLLENKGPVARDHLANERNYLAWTRTSLSFATVGLAVTASFRGYRDVVLIFGKAVGALFMILAIGLMIIGTYRYYVTAIWLQRGKFPPSRASILSVTIVACLLISLAFILILINTSRGT</sequence>
<feature type="domain" description="DUF202" evidence="7">
    <location>
        <begin position="86"/>
        <end position="152"/>
    </location>
</feature>
<evidence type="ECO:0000256" key="1">
    <source>
        <dbReference type="ARBA" id="ARBA00004651"/>
    </source>
</evidence>
<gene>
    <name evidence="8" type="ORF">POJ06DRAFT_253035</name>
</gene>
<dbReference type="PANTHER" id="PTHR34187">
    <property type="entry name" value="FGR18P"/>
    <property type="match status" value="1"/>
</dbReference>
<evidence type="ECO:0000313" key="8">
    <source>
        <dbReference type="EMBL" id="KAJ8100547.1"/>
    </source>
</evidence>
<evidence type="ECO:0000313" key="9">
    <source>
        <dbReference type="Proteomes" id="UP001217417"/>
    </source>
</evidence>
<evidence type="ECO:0000256" key="5">
    <source>
        <dbReference type="ARBA" id="ARBA00023136"/>
    </source>
</evidence>
<proteinExistence type="predicted"/>
<accession>A0AAD7QVJ6</accession>
<dbReference type="GeneID" id="80882752"/>
<dbReference type="Pfam" id="PF02656">
    <property type="entry name" value="DUF202"/>
    <property type="match status" value="1"/>
</dbReference>
<feature type="transmembrane region" description="Helical" evidence="6">
    <location>
        <begin position="122"/>
        <end position="147"/>
    </location>
</feature>